<sequence>MERSNGLFSTESLDGLLQQKWSNGLGDANPVYLSNKRKRDDVGQENNGVLNGNTELRNSLFSEPPRRNRPFIHISGQKGVYFSERWEPNGSTLYLPVNGSLLTNVDKYDQITFEQGLFFIGDLSGAFQQKAQGQAIHCWRYNEHERKLFIALSYFFTNLQAFQDVVTSLGCL</sequence>
<evidence type="ECO:0000313" key="2">
    <source>
        <dbReference type="EMBL" id="KAG5270427.1"/>
    </source>
</evidence>
<comment type="caution">
    <text evidence="2">The sequence shown here is derived from an EMBL/GenBank/DDBJ whole genome shotgun (WGS) entry which is preliminary data.</text>
</comment>
<reference evidence="2" key="1">
    <citation type="submission" date="2020-10" db="EMBL/GenBank/DDBJ databases">
        <title>Chromosome-scale genome assembly of the Allis shad, Alosa alosa.</title>
        <authorList>
            <person name="Margot Z."/>
            <person name="Christophe K."/>
            <person name="Cabau C."/>
            <person name="Louis A."/>
            <person name="Berthelot C."/>
            <person name="Parey E."/>
            <person name="Roest Crollius H."/>
            <person name="Montfort J."/>
            <person name="Robinson-Rechavi M."/>
            <person name="Bucao C."/>
            <person name="Bouchez O."/>
            <person name="Gislard M."/>
            <person name="Lluch J."/>
            <person name="Milhes M."/>
            <person name="Lampietro C."/>
            <person name="Lopez Roques C."/>
            <person name="Donnadieu C."/>
            <person name="Braasch I."/>
            <person name="Desvignes T."/>
            <person name="Postlethwait J."/>
            <person name="Bobe J."/>
            <person name="Guiguen Y."/>
        </authorList>
    </citation>
    <scope>NUCLEOTIDE SEQUENCE</scope>
    <source>
        <strain evidence="2">M-15738</strain>
        <tissue evidence="2">Blood</tissue>
    </source>
</reference>
<dbReference type="Proteomes" id="UP000823561">
    <property type="component" value="Chromosome 14"/>
</dbReference>
<evidence type="ECO:0000256" key="1">
    <source>
        <dbReference type="SAM" id="MobiDB-lite"/>
    </source>
</evidence>
<gene>
    <name evidence="2" type="ORF">AALO_G00192490</name>
</gene>
<keyword evidence="3" id="KW-1185">Reference proteome</keyword>
<proteinExistence type="predicted"/>
<organism evidence="2 3">
    <name type="scientific">Alosa alosa</name>
    <name type="common">allis shad</name>
    <dbReference type="NCBI Taxonomy" id="278164"/>
    <lineage>
        <taxon>Eukaryota</taxon>
        <taxon>Metazoa</taxon>
        <taxon>Chordata</taxon>
        <taxon>Craniata</taxon>
        <taxon>Vertebrata</taxon>
        <taxon>Euteleostomi</taxon>
        <taxon>Actinopterygii</taxon>
        <taxon>Neopterygii</taxon>
        <taxon>Teleostei</taxon>
        <taxon>Clupei</taxon>
        <taxon>Clupeiformes</taxon>
        <taxon>Clupeoidei</taxon>
        <taxon>Clupeidae</taxon>
        <taxon>Alosa</taxon>
    </lineage>
</organism>
<protein>
    <submittedName>
        <fullName evidence="2">Uncharacterized protein</fullName>
    </submittedName>
</protein>
<name>A0AAV6GAJ1_9TELE</name>
<evidence type="ECO:0000313" key="3">
    <source>
        <dbReference type="Proteomes" id="UP000823561"/>
    </source>
</evidence>
<feature type="region of interest" description="Disordered" evidence="1">
    <location>
        <begin position="32"/>
        <end position="62"/>
    </location>
</feature>
<feature type="compositionally biased region" description="Polar residues" evidence="1">
    <location>
        <begin position="44"/>
        <end position="61"/>
    </location>
</feature>
<dbReference type="AlphaFoldDB" id="A0AAV6GAJ1"/>
<dbReference type="EMBL" id="JADWDJ010000014">
    <property type="protein sequence ID" value="KAG5270427.1"/>
    <property type="molecule type" value="Genomic_DNA"/>
</dbReference>
<accession>A0AAV6GAJ1</accession>